<evidence type="ECO:0000256" key="4">
    <source>
        <dbReference type="PROSITE-ProRule" id="PRU00169"/>
    </source>
</evidence>
<evidence type="ECO:0000256" key="2">
    <source>
        <dbReference type="ARBA" id="ARBA00012438"/>
    </source>
</evidence>
<feature type="domain" description="PAS" evidence="7">
    <location>
        <begin position="42"/>
        <end position="98"/>
    </location>
</feature>
<evidence type="ECO:0000256" key="1">
    <source>
        <dbReference type="ARBA" id="ARBA00000085"/>
    </source>
</evidence>
<dbReference type="SMART" id="SM00091">
    <property type="entry name" value="PAS"/>
    <property type="match status" value="2"/>
</dbReference>
<dbReference type="InterPro" id="IPR036890">
    <property type="entry name" value="HATPase_C_sf"/>
</dbReference>
<protein>
    <recommendedName>
        <fullName evidence="2">histidine kinase</fullName>
        <ecNumber evidence="2">2.7.13.3</ecNumber>
    </recommendedName>
</protein>
<dbReference type="PROSITE" id="PS50112">
    <property type="entry name" value="PAS"/>
    <property type="match status" value="1"/>
</dbReference>
<dbReference type="SMART" id="SM00387">
    <property type="entry name" value="HATPase_c"/>
    <property type="match status" value="1"/>
</dbReference>
<dbReference type="Pfam" id="PF02518">
    <property type="entry name" value="HATPase_c"/>
    <property type="match status" value="1"/>
</dbReference>
<dbReference type="InterPro" id="IPR013655">
    <property type="entry name" value="PAS_fold_3"/>
</dbReference>
<feature type="domain" description="Histidine kinase" evidence="5">
    <location>
        <begin position="342"/>
        <end position="565"/>
    </location>
</feature>
<dbReference type="EC" id="2.7.13.3" evidence="2"/>
<dbReference type="InterPro" id="IPR003594">
    <property type="entry name" value="HATPase_dom"/>
</dbReference>
<sequence length="710" mass="78369">MTDTPKEDKAQPPSPGIQAVTEAVSDAGPQLDLWKELSSGRGEYRLRRALDVEAIGVIYFDMSGRIIDANNAFLAMSRYTRDELLAGDLTWQRLTPSEWMLDSNRAFAELKARGETTPYEKQYIRKDGTRWWALFAAKKLNEDLAFEFVINVSERKVAEEALGQSERRLRSLIDAIPQLVWRSAARGNWTWASGQWLEHTQLTPESSMGLGWLDALHPDDRKVAMEGWGHAASDGAISFDCRVWNPSDNCYEWFQARATPVEGDGEHLIEWVGTFTNINEQILVREALRRGQTELEQRVAERTIELQQAVEALNTEASDRRKAEEQLLQSEKLKAVGQLTGGIAHDFNNLLAGISGSLEVIHMRVSSGRTEGLERYSEMALSSVKRAAALTHRLLAFSRQQSLAPRIIQPARTVAELEDLISRTVGPSIHLECRLGCEDTILCDPGQLENAVVNLAINARDAMPGGGDLVIEISHHVIDGELALLRDLPPGDYIGVSVTDNGEGMAPDVAARAFDPFFTTKNISEGTGLGLSMVYGFTQQSGGQARIHSKPGLGTTVTLYFPRQAGKETVIEGKPDTHETPTAQGESILVVDDEQSVRELMVEVLEDLGYQVIAAVDGADGLAQALSMESLDVLVTDVGLPGSMSGRDLAEKLRSRLPELKVLFVTGFAADKSLEQATRQPHTRLLTKPFSLDELSRRVRLLLDQKHNLS</sequence>
<evidence type="ECO:0000259" key="8">
    <source>
        <dbReference type="PROSITE" id="PS50113"/>
    </source>
</evidence>
<dbReference type="SUPFAM" id="SSF47384">
    <property type="entry name" value="Homodimeric domain of signal transducing histidine kinase"/>
    <property type="match status" value="1"/>
</dbReference>
<dbReference type="Gene3D" id="3.30.565.10">
    <property type="entry name" value="Histidine kinase-like ATPase, C-terminal domain"/>
    <property type="match status" value="1"/>
</dbReference>
<dbReference type="PROSITE" id="PS50110">
    <property type="entry name" value="RESPONSE_REGULATORY"/>
    <property type="match status" value="1"/>
</dbReference>
<dbReference type="PROSITE" id="PS50109">
    <property type="entry name" value="HIS_KIN"/>
    <property type="match status" value="1"/>
</dbReference>
<dbReference type="CDD" id="cd00082">
    <property type="entry name" value="HisKA"/>
    <property type="match status" value="1"/>
</dbReference>
<dbReference type="PROSITE" id="PS50113">
    <property type="entry name" value="PAC"/>
    <property type="match status" value="1"/>
</dbReference>
<proteinExistence type="predicted"/>
<dbReference type="Proteomes" id="UP000638188">
    <property type="component" value="Unassembled WGS sequence"/>
</dbReference>
<name>A0ABQ1PRR4_9GAMM</name>
<keyword evidence="10" id="KW-1185">Reference proteome</keyword>
<dbReference type="RefSeq" id="WP_150277035.1">
    <property type="nucleotide sequence ID" value="NZ_BMFF01000004.1"/>
</dbReference>
<dbReference type="Pfam" id="PF00512">
    <property type="entry name" value="HisKA"/>
    <property type="match status" value="1"/>
</dbReference>
<comment type="catalytic activity">
    <reaction evidence="1">
        <text>ATP + protein L-histidine = ADP + protein N-phospho-L-histidine.</text>
        <dbReference type="EC" id="2.7.13.3"/>
    </reaction>
</comment>
<feature type="domain" description="Response regulatory" evidence="6">
    <location>
        <begin position="587"/>
        <end position="703"/>
    </location>
</feature>
<dbReference type="Pfam" id="PF08447">
    <property type="entry name" value="PAS_3"/>
    <property type="match status" value="1"/>
</dbReference>
<dbReference type="InterPro" id="IPR005467">
    <property type="entry name" value="His_kinase_dom"/>
</dbReference>
<dbReference type="PANTHER" id="PTHR43065">
    <property type="entry name" value="SENSOR HISTIDINE KINASE"/>
    <property type="match status" value="1"/>
</dbReference>
<dbReference type="CDD" id="cd00130">
    <property type="entry name" value="PAS"/>
    <property type="match status" value="2"/>
</dbReference>
<dbReference type="SUPFAM" id="SSF52172">
    <property type="entry name" value="CheY-like"/>
    <property type="match status" value="1"/>
</dbReference>
<accession>A0ABQ1PRR4</accession>
<evidence type="ECO:0000259" key="5">
    <source>
        <dbReference type="PROSITE" id="PS50109"/>
    </source>
</evidence>
<comment type="caution">
    <text evidence="9">The sequence shown here is derived from an EMBL/GenBank/DDBJ whole genome shotgun (WGS) entry which is preliminary data.</text>
</comment>
<evidence type="ECO:0000259" key="6">
    <source>
        <dbReference type="PROSITE" id="PS50110"/>
    </source>
</evidence>
<dbReference type="Pfam" id="PF00072">
    <property type="entry name" value="Response_reg"/>
    <property type="match status" value="1"/>
</dbReference>
<dbReference type="SMART" id="SM00448">
    <property type="entry name" value="REC"/>
    <property type="match status" value="1"/>
</dbReference>
<dbReference type="InterPro" id="IPR000700">
    <property type="entry name" value="PAS-assoc_C"/>
</dbReference>
<dbReference type="InterPro" id="IPR036097">
    <property type="entry name" value="HisK_dim/P_sf"/>
</dbReference>
<dbReference type="InterPro" id="IPR003661">
    <property type="entry name" value="HisK_dim/P_dom"/>
</dbReference>
<dbReference type="InterPro" id="IPR035965">
    <property type="entry name" value="PAS-like_dom_sf"/>
</dbReference>
<dbReference type="Pfam" id="PF13426">
    <property type="entry name" value="PAS_9"/>
    <property type="match status" value="1"/>
</dbReference>
<organism evidence="9 10">
    <name type="scientific">Halopseudomonas salina</name>
    <dbReference type="NCBI Taxonomy" id="1323744"/>
    <lineage>
        <taxon>Bacteria</taxon>
        <taxon>Pseudomonadati</taxon>
        <taxon>Pseudomonadota</taxon>
        <taxon>Gammaproteobacteria</taxon>
        <taxon>Pseudomonadales</taxon>
        <taxon>Pseudomonadaceae</taxon>
        <taxon>Halopseudomonas</taxon>
    </lineage>
</organism>
<dbReference type="InterPro" id="IPR000014">
    <property type="entry name" value="PAS"/>
</dbReference>
<dbReference type="SMART" id="SM00388">
    <property type="entry name" value="HisKA"/>
    <property type="match status" value="1"/>
</dbReference>
<feature type="domain" description="PAC" evidence="8">
    <location>
        <begin position="237"/>
        <end position="290"/>
    </location>
</feature>
<dbReference type="NCBIfam" id="TIGR00229">
    <property type="entry name" value="sensory_box"/>
    <property type="match status" value="1"/>
</dbReference>
<dbReference type="PRINTS" id="PR00344">
    <property type="entry name" value="BCTRLSENSOR"/>
</dbReference>
<dbReference type="InterPro" id="IPR004358">
    <property type="entry name" value="Sig_transdc_His_kin-like_C"/>
</dbReference>
<keyword evidence="3 4" id="KW-0597">Phosphoprotein</keyword>
<dbReference type="SUPFAM" id="SSF55785">
    <property type="entry name" value="PYP-like sensor domain (PAS domain)"/>
    <property type="match status" value="2"/>
</dbReference>
<evidence type="ECO:0000256" key="3">
    <source>
        <dbReference type="ARBA" id="ARBA00022553"/>
    </source>
</evidence>
<reference evidence="10" key="1">
    <citation type="journal article" date="2019" name="Int. J. Syst. Evol. Microbiol.">
        <title>The Global Catalogue of Microorganisms (GCM) 10K type strain sequencing project: providing services to taxonomists for standard genome sequencing and annotation.</title>
        <authorList>
            <consortium name="The Broad Institute Genomics Platform"/>
            <consortium name="The Broad Institute Genome Sequencing Center for Infectious Disease"/>
            <person name="Wu L."/>
            <person name="Ma J."/>
        </authorList>
    </citation>
    <scope>NUCLEOTIDE SEQUENCE [LARGE SCALE GENOMIC DNA]</scope>
    <source>
        <strain evidence="10">CGMCC 1.12482</strain>
    </source>
</reference>
<dbReference type="SUPFAM" id="SSF55874">
    <property type="entry name" value="ATPase domain of HSP90 chaperone/DNA topoisomerase II/histidine kinase"/>
    <property type="match status" value="1"/>
</dbReference>
<dbReference type="Gene3D" id="3.40.50.2300">
    <property type="match status" value="1"/>
</dbReference>
<dbReference type="Gene3D" id="1.10.287.130">
    <property type="match status" value="1"/>
</dbReference>
<feature type="modified residue" description="4-aspartylphosphate" evidence="4">
    <location>
        <position position="637"/>
    </location>
</feature>
<dbReference type="EMBL" id="BMFF01000004">
    <property type="protein sequence ID" value="GGD01811.1"/>
    <property type="molecule type" value="Genomic_DNA"/>
</dbReference>
<dbReference type="InterPro" id="IPR001789">
    <property type="entry name" value="Sig_transdc_resp-reg_receiver"/>
</dbReference>
<dbReference type="InterPro" id="IPR011006">
    <property type="entry name" value="CheY-like_superfamily"/>
</dbReference>
<evidence type="ECO:0000259" key="7">
    <source>
        <dbReference type="PROSITE" id="PS50112"/>
    </source>
</evidence>
<dbReference type="Gene3D" id="3.30.450.20">
    <property type="entry name" value="PAS domain"/>
    <property type="match status" value="2"/>
</dbReference>
<evidence type="ECO:0000313" key="9">
    <source>
        <dbReference type="EMBL" id="GGD01811.1"/>
    </source>
</evidence>
<dbReference type="PANTHER" id="PTHR43065:SF42">
    <property type="entry name" value="TWO-COMPONENT SENSOR PPRA"/>
    <property type="match status" value="1"/>
</dbReference>
<gene>
    <name evidence="9" type="ORF">GCM10007418_21320</name>
</gene>
<evidence type="ECO:0000313" key="10">
    <source>
        <dbReference type="Proteomes" id="UP000638188"/>
    </source>
</evidence>